<feature type="compositionally biased region" description="Pro residues" evidence="6">
    <location>
        <begin position="890"/>
        <end position="905"/>
    </location>
</feature>
<feature type="compositionally biased region" description="Basic and acidic residues" evidence="6">
    <location>
        <begin position="436"/>
        <end position="452"/>
    </location>
</feature>
<feature type="region of interest" description="Disordered" evidence="6">
    <location>
        <begin position="1643"/>
        <end position="1716"/>
    </location>
</feature>
<dbReference type="Pfam" id="PF14844">
    <property type="entry name" value="PH_BEACH"/>
    <property type="match status" value="1"/>
</dbReference>
<keyword evidence="3" id="KW-0677">Repeat</keyword>
<dbReference type="InterPro" id="IPR022613">
    <property type="entry name" value="CH_CAMSAP_2"/>
</dbReference>
<accession>A0A1I8MXG7</accession>
<dbReference type="Pfam" id="PF11971">
    <property type="entry name" value="CAMSAP_CH"/>
    <property type="match status" value="1"/>
</dbReference>
<feature type="compositionally biased region" description="Low complexity" evidence="6">
    <location>
        <begin position="1467"/>
        <end position="1518"/>
    </location>
</feature>
<feature type="region of interest" description="Disordered" evidence="6">
    <location>
        <begin position="988"/>
        <end position="1086"/>
    </location>
</feature>
<dbReference type="GO" id="GO:0008104">
    <property type="term" value="P:intracellular protein localization"/>
    <property type="evidence" value="ECO:0007669"/>
    <property type="project" value="TreeGrafter"/>
</dbReference>
<dbReference type="SUPFAM" id="SSF47576">
    <property type="entry name" value="Calponin-homology domain, CH-domain"/>
    <property type="match status" value="1"/>
</dbReference>
<evidence type="ECO:0000256" key="5">
    <source>
        <dbReference type="SAM" id="Coils"/>
    </source>
</evidence>
<dbReference type="GO" id="GO:0031175">
    <property type="term" value="P:neuron projection development"/>
    <property type="evidence" value="ECO:0007669"/>
    <property type="project" value="InterPro"/>
</dbReference>
<feature type="compositionally biased region" description="Polar residues" evidence="6">
    <location>
        <begin position="794"/>
        <end position="814"/>
    </location>
</feature>
<dbReference type="GO" id="GO:0005516">
    <property type="term" value="F:calmodulin binding"/>
    <property type="evidence" value="ECO:0007669"/>
    <property type="project" value="InterPro"/>
</dbReference>
<feature type="region of interest" description="Disordered" evidence="6">
    <location>
        <begin position="365"/>
        <end position="395"/>
    </location>
</feature>
<feature type="region of interest" description="Disordered" evidence="6">
    <location>
        <begin position="1120"/>
        <end position="1165"/>
    </location>
</feature>
<dbReference type="InterPro" id="IPR023362">
    <property type="entry name" value="PH-BEACH_dom"/>
</dbReference>
<feature type="compositionally biased region" description="Polar residues" evidence="6">
    <location>
        <begin position="826"/>
        <end position="844"/>
    </location>
</feature>
<feature type="compositionally biased region" description="Polar residues" evidence="6">
    <location>
        <begin position="853"/>
        <end position="869"/>
    </location>
</feature>
<dbReference type="Pfam" id="PF06469">
    <property type="entry name" value="DUF1088"/>
    <property type="match status" value="1"/>
</dbReference>
<dbReference type="Gene3D" id="1.10.418.10">
    <property type="entry name" value="Calponin-like domain"/>
    <property type="match status" value="1"/>
</dbReference>
<dbReference type="SUPFAM" id="SSF81837">
    <property type="entry name" value="BEACH domain"/>
    <property type="match status" value="1"/>
</dbReference>
<dbReference type="InterPro" id="IPR036372">
    <property type="entry name" value="BEACH_dom_sf"/>
</dbReference>
<feature type="region of interest" description="Disordered" evidence="6">
    <location>
        <begin position="1552"/>
        <end position="1604"/>
    </location>
</feature>
<dbReference type="InterPro" id="IPR031372">
    <property type="entry name" value="CAMSAP_CC1"/>
</dbReference>
<feature type="compositionally biased region" description="Basic and acidic residues" evidence="6">
    <location>
        <begin position="1666"/>
        <end position="1676"/>
    </location>
</feature>
<dbReference type="Gene3D" id="2.130.10.10">
    <property type="entry name" value="YVTN repeat-like/Quinoprotein amine dehydrogenase"/>
    <property type="match status" value="2"/>
</dbReference>
<sequence length="2802" mass="315488">MTFARYRASVKWLLSKAYNNRVPDNLKEPFYRDHENQERLKPQIVVDLANATIYCQTLSNLYSDPNYQSLNHWSILQTLARKGVPVNETKDMPLTETVLIQTNPLRIVAHIAVIESLMLLYAKEITSNERVNNAIKRISGNVNPQLASGNVEQTILSWVSHTCAALKKRIERDVQTSLDEDSTKRLQSLDIPPVRDFQDLCDGICLALLISYYCPKVLSWTEVRINYLPAVEDSIHNVLLVSNFSQKYLPYNVFHMLPEDVTYMRGSMKLNLLILLADLFNLFEIHPANCVSYPGMDSAEIIAKQNAGANEHGIYHRRGLTMPTVIPIPDLRSELDQPSSSPTTRPQFQVTYTNTASGFIHKPAASFHHQQQQQQQQLQQTQQSQIHHDPHHHNMAENTPEAFVVHKSRGVTTLSTMHMQQQQQQQDPLMPARLRQAKEKSNTETKADERGDNVPAGRPSNWDQHRRPSYAGRRSRRNSSSEDSQLTIENFGGSQDQLNAIDRFDRGDRERKLSNTTIEHVVPVRSSIADARGTLQLGYDTDSGSEKQDHDTEKQQPLKRQPSCDNVNLAAKNNGTLSHANSATNVPLQQQQQQQKQHSNSPEMLAGDEPPRERDPNATLTRKSSNASMHMKPQTNWQNNTSDLYDDDTRSQESAYKLSNIRMKLEERRRMIEQDKRRIEMALNRYQEKLNQDDLMADDYMKWETMSNDSKRTSDIDPMELDKYQQSIAIMNMNLQDIQQDIQRLATQQNQIQAQQMQAQQLLQAQQIANMLNQQHSNFGSQQHLADPYPPRPLQQQQNFGSSPHLPQSFNSAVNPYGSRPPSRDPYQQMQTMPVQYMNDSTPPYNMYGGGQQQPSMVPQSQYNTMMSTHYNDNNVVPYNNSSSNHNYGPQPPHHPAQQQPPPQPAHQQPYIPRQSIYDDYAPPPPAHHQSMMGREPNMSPQPNNYYGHEAPPQANVYAGPPPTQRRTWAQPSFDAMQQQMVDVNAWQRRSQKSEDGGPSWGSPQQDNHMPQQSHHRSSIHQNGDSQQHMQMYPVHSSPVHSQRGSMGGGGGVQRQQSMTNLRETRSPIVVPKASSAPTPPEDVMAPQSICFIGDEDDIDEIERNVIEKMQSTGLSEYSFPIHHHHNSSQQQQQQQQSQHQQQQQQRSKSGSTRPMFSPGPTRPPFRIPEFKWSYIHQRLLSDVLFSLETDIQVWRSHSTKSVLDFVNSSENAIFVVNTVHLISQLADNLIIACGGLLPLLASATSPNSELDVLEPTQGMPLEVAVSFLQRLVNMADVLIFATSLNFGELEAEKNMSSGGILRQCLRLVCTCAVRNCLECKERTRYNVGAMARDVPGAAHLQALIRGAQASPKNIVESITGQLSPVKDPEKLLQDMDVNRLRAVIYRDVEETKQAQFLSLAIVYFISVLMVSKYRDILEPPAEPQIQRQSPIMQRSAGGGRTIQDGDYEIIVVDENNPSVLADNDSHSSGPPSIKSPKMPMKSQTMTTTNTPTTLTKTSTVTTTTATPTTTGTTASSTPTTMVATGAALVKTMTTTINSVLLNNTLTTTKTTNKLQQQPLSPPKPLVPQKLPKSDSECNSLNMNSTENEVPEVESSSEIMVDDNKPINSNDESWTDVNLNEDASVQATATGIIMPGGGSAGVDGKMRGDDSGMHSLHASHMQHSQHGSERGDKPDSEISVVRVPDGYANSGNASGNSGNVAGVQRGSRPDDLPMKPPLVGQLPMTTPSREASLTQKLEVALGPVCPLLREIMVDFAHYLSKTLVGSHGQELLMEGKGLTTFKNSHSVVELVMLLCSQEWQNSLQKHAGLAFIELINEGRLLSHAMKDHIVRVANEAEFILNRMRADDVLKHADFESQCAQTLLERREEERMCDHLITAARRRDNVIASRLLEKVRNIMCNRHGAWGDSSGSVQKQTYWKLDAWEDDARRRKRMVQNPRGSSHPQATLKAALENGGPEDAILQTRDEFHTQIAVSRAHQATQHTADLLDDAELLIEDRELDLDLTGPVNISTKAKLIAPGLVAPGTVSITSTEMFFEVDEDHPDFQKIEPEVLKYCDHLHGKWYFSEVRAIFSRRYLLQNVALEIFLASRTSILFAFPDQHTVKKVIKALPRVGVGIKYGIPQTRRASMMSPRQLMRNSNMTQKWQRREISNFEYLMFLNTIAGRTYNDLNQYPIFPWVLTNYETKDLDLSLPSNYRDLSKPIGALNPSRRAYFEERYESWESDTIPPFHYGTHYSTASFTLNWLVRVEPFTTMFLALQGGKFDYPDRLFSSVNLSWKNCQRDTSDVKELIPEWYFLPEMFYNSSGYRLGHREDGALVNDVELPPWAKTPEEFVRINRMALESEFVSCQLHQWIDLIFGYKQRGPEAVRATNVFYYLTYEGSVDLDAIADPVMREAVENQIRNFGQTPSQLLMEPHPPRSSAMHLSPMMFSAMPDDLCQILKFYQNSPIIHISANTYPQLSLPSVVTVTAGHQFAVNRWNCNYTASVQSPSYADSNQQQGAVKPLAIDPVLTAAQNTTHNNPMNRRHLGDNFSQMLKIRSNCFVVTVDSRFLIACGFWDNSFRVFNTESAKIVQIVFGHFGVVTCLARSECNITSDCYIASGSADCTVLLWHWNARTQSIVGEGDVPTPRATLTGHEQAVTSVVISAELGLVVSGSTNGPVLIHTTFGDLLRSLDAPMDFHSPELIAMSREGFIVVNYDKGNVAAYTINGKELRHETHNDNLQCMLLSRDGEYLMTAGDRGIVEVWRTFNLAPLYAFPACNAGIRSLALTHDQKYLLAGLSTGSIVVFHIDFNRWHHEYQQRY</sequence>
<dbReference type="CDD" id="cd01201">
    <property type="entry name" value="PH_BEACH"/>
    <property type="match status" value="1"/>
</dbReference>
<feature type="region of interest" description="Disordered" evidence="6">
    <location>
        <begin position="1459"/>
        <end position="1518"/>
    </location>
</feature>
<dbReference type="EnsemblMetazoa" id="MDOA009415-RE">
    <property type="protein sequence ID" value="MDOA009415-PE"/>
    <property type="gene ID" value="MDOA009415"/>
</dbReference>
<comment type="subcellular location">
    <subcellularLocation>
        <location evidence="1">Membrane</location>
    </subcellularLocation>
</comment>
<dbReference type="Gene3D" id="2.30.29.30">
    <property type="entry name" value="Pleckstrin-homology domain (PH domain)/Phosphotyrosine-binding domain (PTB)"/>
    <property type="match status" value="1"/>
</dbReference>
<feature type="compositionally biased region" description="Polar residues" evidence="6">
    <location>
        <begin position="1020"/>
        <end position="1030"/>
    </location>
</feature>
<dbReference type="VEuPathDB" id="VectorBase:MDOA009415"/>
<feature type="compositionally biased region" description="Polar residues" evidence="6">
    <location>
        <begin position="482"/>
        <end position="494"/>
    </location>
</feature>
<keyword evidence="5" id="KW-0175">Coiled coil</keyword>
<dbReference type="PROSITE" id="PS50021">
    <property type="entry name" value="CH"/>
    <property type="match status" value="1"/>
</dbReference>
<dbReference type="InterPro" id="IPR015943">
    <property type="entry name" value="WD40/YVTN_repeat-like_dom_sf"/>
</dbReference>
<evidence type="ECO:0000313" key="7">
    <source>
        <dbReference type="EnsemblMetazoa" id="MDOA009415-PE"/>
    </source>
</evidence>
<dbReference type="InterPro" id="IPR001680">
    <property type="entry name" value="WD40_rpt"/>
</dbReference>
<dbReference type="GO" id="GO:0019901">
    <property type="term" value="F:protein kinase binding"/>
    <property type="evidence" value="ECO:0007669"/>
    <property type="project" value="TreeGrafter"/>
</dbReference>
<dbReference type="PROSITE" id="PS51783">
    <property type="entry name" value="PH_BEACH"/>
    <property type="match status" value="1"/>
</dbReference>
<feature type="coiled-coil region" evidence="5">
    <location>
        <begin position="662"/>
        <end position="692"/>
    </location>
</feature>
<dbReference type="Gene3D" id="1.10.1540.10">
    <property type="entry name" value="BEACH domain"/>
    <property type="match status" value="1"/>
</dbReference>
<feature type="region of interest" description="Disordered" evidence="6">
    <location>
        <begin position="435"/>
        <end position="494"/>
    </location>
</feature>
<dbReference type="Pfam" id="PF17095">
    <property type="entry name" value="CAMSAP_CC1"/>
    <property type="match status" value="1"/>
</dbReference>
<dbReference type="GO" id="GO:0030507">
    <property type="term" value="F:spectrin binding"/>
    <property type="evidence" value="ECO:0007669"/>
    <property type="project" value="InterPro"/>
</dbReference>
<feature type="region of interest" description="Disordered" evidence="6">
    <location>
        <begin position="780"/>
        <end position="968"/>
    </location>
</feature>
<dbReference type="InterPro" id="IPR050865">
    <property type="entry name" value="BEACH_Domain"/>
</dbReference>
<dbReference type="InterPro" id="IPR000409">
    <property type="entry name" value="BEACH_dom"/>
</dbReference>
<keyword evidence="4" id="KW-0472">Membrane</keyword>
<feature type="compositionally biased region" description="Polar residues" evidence="6">
    <location>
        <begin position="618"/>
        <end position="643"/>
    </location>
</feature>
<dbReference type="VEuPathDB" id="VectorBase:MDOMA2_016262"/>
<feature type="coiled-coil region" evidence="5">
    <location>
        <begin position="721"/>
        <end position="765"/>
    </location>
</feature>
<dbReference type="FunFam" id="1.10.1540.10:FF:000001">
    <property type="entry name" value="neurobeachin isoform X1"/>
    <property type="match status" value="1"/>
</dbReference>
<evidence type="ECO:0000256" key="2">
    <source>
        <dbReference type="ARBA" id="ARBA00022574"/>
    </source>
</evidence>
<dbReference type="InterPro" id="IPR036322">
    <property type="entry name" value="WD40_repeat_dom_sf"/>
</dbReference>
<dbReference type="PROSITE" id="PS50197">
    <property type="entry name" value="BEACH"/>
    <property type="match status" value="1"/>
</dbReference>
<dbReference type="SUPFAM" id="SSF50978">
    <property type="entry name" value="WD40 repeat-like"/>
    <property type="match status" value="1"/>
</dbReference>
<dbReference type="PANTHER" id="PTHR13743">
    <property type="entry name" value="BEIGE/BEACH-RELATED"/>
    <property type="match status" value="1"/>
</dbReference>
<feature type="compositionally biased region" description="Low complexity" evidence="6">
    <location>
        <begin position="1688"/>
        <end position="1703"/>
    </location>
</feature>
<dbReference type="InterPro" id="IPR001715">
    <property type="entry name" value="CH_dom"/>
</dbReference>
<dbReference type="InterPro" id="IPR011993">
    <property type="entry name" value="PH-like_dom_sf"/>
</dbReference>
<dbReference type="FunFam" id="2.30.29.30:FF:000059">
    <property type="entry name" value="neurobeachin isoform X1"/>
    <property type="match status" value="1"/>
</dbReference>
<feature type="compositionally biased region" description="Low complexity" evidence="6">
    <location>
        <begin position="370"/>
        <end position="385"/>
    </location>
</feature>
<feature type="compositionally biased region" description="Basic and acidic residues" evidence="6">
    <location>
        <begin position="544"/>
        <end position="556"/>
    </location>
</feature>
<feature type="compositionally biased region" description="Low complexity" evidence="6">
    <location>
        <begin position="870"/>
        <end position="888"/>
    </location>
</feature>
<proteinExistence type="predicted"/>
<protein>
    <submittedName>
        <fullName evidence="7">Uncharacterized protein</fullName>
    </submittedName>
</protein>
<keyword evidence="2" id="KW-0853">WD repeat</keyword>
<reference evidence="7" key="1">
    <citation type="submission" date="2020-05" db="UniProtKB">
        <authorList>
            <consortium name="EnsemblMetazoa"/>
        </authorList>
    </citation>
    <scope>IDENTIFICATION</scope>
    <source>
        <strain evidence="7">Aabys</strain>
    </source>
</reference>
<dbReference type="GO" id="GO:0016020">
    <property type="term" value="C:membrane"/>
    <property type="evidence" value="ECO:0007669"/>
    <property type="project" value="UniProtKB-SubCell"/>
</dbReference>
<dbReference type="GO" id="GO:0005829">
    <property type="term" value="C:cytosol"/>
    <property type="evidence" value="ECO:0007669"/>
    <property type="project" value="TreeGrafter"/>
</dbReference>
<dbReference type="SMART" id="SM01026">
    <property type="entry name" value="Beach"/>
    <property type="match status" value="1"/>
</dbReference>
<dbReference type="Pfam" id="PF25532">
    <property type="entry name" value="CH_CAMSAP2_N"/>
    <property type="match status" value="1"/>
</dbReference>
<feature type="region of interest" description="Disordered" evidence="6">
    <location>
        <begin position="1422"/>
        <end position="1441"/>
    </location>
</feature>
<dbReference type="CDD" id="cd06071">
    <property type="entry name" value="Beach"/>
    <property type="match status" value="1"/>
</dbReference>
<feature type="compositionally biased region" description="Low complexity" evidence="6">
    <location>
        <begin position="1128"/>
        <end position="1146"/>
    </location>
</feature>
<evidence type="ECO:0000256" key="3">
    <source>
        <dbReference type="ARBA" id="ARBA00022737"/>
    </source>
</evidence>
<feature type="compositionally biased region" description="Polar residues" evidence="6">
    <location>
        <begin position="1002"/>
        <end position="1013"/>
    </location>
</feature>
<organism evidence="7">
    <name type="scientific">Musca domestica</name>
    <name type="common">House fly</name>
    <dbReference type="NCBI Taxonomy" id="7370"/>
    <lineage>
        <taxon>Eukaryota</taxon>
        <taxon>Metazoa</taxon>
        <taxon>Ecdysozoa</taxon>
        <taxon>Arthropoda</taxon>
        <taxon>Hexapoda</taxon>
        <taxon>Insecta</taxon>
        <taxon>Pterygota</taxon>
        <taxon>Neoptera</taxon>
        <taxon>Endopterygota</taxon>
        <taxon>Diptera</taxon>
        <taxon>Brachycera</taxon>
        <taxon>Muscomorpha</taxon>
        <taxon>Muscoidea</taxon>
        <taxon>Muscidae</taxon>
        <taxon>Musca</taxon>
    </lineage>
</organism>
<dbReference type="PROSITE" id="PS50082">
    <property type="entry name" value="WD_REPEATS_2"/>
    <property type="match status" value="1"/>
</dbReference>
<evidence type="ECO:0000256" key="4">
    <source>
        <dbReference type="ARBA" id="ARBA00023136"/>
    </source>
</evidence>
<dbReference type="VEuPathDB" id="VectorBase:MDOMA2_008361"/>
<dbReference type="InterPro" id="IPR058042">
    <property type="entry name" value="CAMSAP_N"/>
</dbReference>
<evidence type="ECO:0000256" key="1">
    <source>
        <dbReference type="ARBA" id="ARBA00004370"/>
    </source>
</evidence>
<feature type="compositionally biased region" description="Polar residues" evidence="6">
    <location>
        <begin position="563"/>
        <end position="588"/>
    </location>
</feature>
<dbReference type="SMART" id="SM00320">
    <property type="entry name" value="WD40"/>
    <property type="match status" value="5"/>
</dbReference>
<dbReference type="InterPro" id="IPR046851">
    <property type="entry name" value="NBCH_WD40"/>
</dbReference>
<evidence type="ECO:0000256" key="6">
    <source>
        <dbReference type="SAM" id="MobiDB-lite"/>
    </source>
</evidence>
<dbReference type="PANTHER" id="PTHR13743:SF162">
    <property type="entry name" value="NEUROBEACHIN"/>
    <property type="match status" value="1"/>
</dbReference>
<feature type="compositionally biased region" description="Low complexity" evidence="6">
    <location>
        <begin position="1584"/>
        <end position="1598"/>
    </location>
</feature>
<dbReference type="InterPro" id="IPR036872">
    <property type="entry name" value="CH_dom_sf"/>
</dbReference>
<dbReference type="Pfam" id="PF20426">
    <property type="entry name" value="NBCH_WD40"/>
    <property type="match status" value="1"/>
</dbReference>
<name>A0A1I8MXG7_MUSDO</name>
<dbReference type="Pfam" id="PF02138">
    <property type="entry name" value="Beach"/>
    <property type="match status" value="1"/>
</dbReference>
<dbReference type="SUPFAM" id="SSF50729">
    <property type="entry name" value="PH domain-like"/>
    <property type="match status" value="1"/>
</dbReference>
<dbReference type="InterPro" id="IPR010508">
    <property type="entry name" value="NBEA-like_DUF1088"/>
</dbReference>
<feature type="compositionally biased region" description="Basic and acidic residues" evidence="6">
    <location>
        <begin position="386"/>
        <end position="395"/>
    </location>
</feature>
<feature type="region of interest" description="Disordered" evidence="6">
    <location>
        <begin position="536"/>
        <end position="651"/>
    </location>
</feature>